<reference evidence="1 2" key="1">
    <citation type="submission" date="2023-01" db="EMBL/GenBank/DDBJ databases">
        <title>Analysis of 21 Apiospora genomes using comparative genomics revels a genus with tremendous synthesis potential of carbohydrate active enzymes and secondary metabolites.</title>
        <authorList>
            <person name="Sorensen T."/>
        </authorList>
    </citation>
    <scope>NUCLEOTIDE SEQUENCE [LARGE SCALE GENOMIC DNA]</scope>
    <source>
        <strain evidence="1 2">CBS 135458</strain>
    </source>
</reference>
<accession>A0ABR1U781</accession>
<proteinExistence type="predicted"/>
<dbReference type="GeneID" id="92094301"/>
<name>A0ABR1U781_9PEZI</name>
<sequence length="59" mass="6425">MIMALSIAIASVVTFANKSTAPSSFRSDFRLPNIYEYRLLALAPAFAVLPIMVSHSLPL</sequence>
<dbReference type="EMBL" id="JAQQWL010000010">
    <property type="protein sequence ID" value="KAK8054762.1"/>
    <property type="molecule type" value="Genomic_DNA"/>
</dbReference>
<protein>
    <submittedName>
        <fullName evidence="1">Uncharacterized protein</fullName>
    </submittedName>
</protein>
<dbReference type="RefSeq" id="XP_066713408.1">
    <property type="nucleotide sequence ID" value="XM_066861238.1"/>
</dbReference>
<evidence type="ECO:0000313" key="2">
    <source>
        <dbReference type="Proteomes" id="UP001480595"/>
    </source>
</evidence>
<dbReference type="Proteomes" id="UP001480595">
    <property type="component" value="Unassembled WGS sequence"/>
</dbReference>
<organism evidence="1 2">
    <name type="scientific">Apiospora phragmitis</name>
    <dbReference type="NCBI Taxonomy" id="2905665"/>
    <lineage>
        <taxon>Eukaryota</taxon>
        <taxon>Fungi</taxon>
        <taxon>Dikarya</taxon>
        <taxon>Ascomycota</taxon>
        <taxon>Pezizomycotina</taxon>
        <taxon>Sordariomycetes</taxon>
        <taxon>Xylariomycetidae</taxon>
        <taxon>Amphisphaeriales</taxon>
        <taxon>Apiosporaceae</taxon>
        <taxon>Apiospora</taxon>
    </lineage>
</organism>
<keyword evidence="2" id="KW-1185">Reference proteome</keyword>
<comment type="caution">
    <text evidence="1">The sequence shown here is derived from an EMBL/GenBank/DDBJ whole genome shotgun (WGS) entry which is preliminary data.</text>
</comment>
<gene>
    <name evidence="1" type="ORF">PG994_009829</name>
</gene>
<evidence type="ECO:0000313" key="1">
    <source>
        <dbReference type="EMBL" id="KAK8054762.1"/>
    </source>
</evidence>